<dbReference type="FunFam" id="1.25.40.10:FF:000927">
    <property type="entry name" value="Pentatricopeptide repeat-containing protein"/>
    <property type="match status" value="1"/>
</dbReference>
<dbReference type="Pfam" id="PF20431">
    <property type="entry name" value="E_motif"/>
    <property type="match status" value="1"/>
</dbReference>
<feature type="repeat" description="PPR" evidence="2">
    <location>
        <begin position="122"/>
        <end position="157"/>
    </location>
</feature>
<feature type="repeat" description="PPR" evidence="2">
    <location>
        <begin position="420"/>
        <end position="454"/>
    </location>
</feature>
<evidence type="ECO:0000313" key="3">
    <source>
        <dbReference type="EMBL" id="KAF8380662.1"/>
    </source>
</evidence>
<feature type="repeat" description="PPR" evidence="2">
    <location>
        <begin position="286"/>
        <end position="320"/>
    </location>
</feature>
<dbReference type="OrthoDB" id="185373at2759"/>
<dbReference type="GO" id="GO:0048731">
    <property type="term" value="P:system development"/>
    <property type="evidence" value="ECO:0007669"/>
    <property type="project" value="UniProtKB-ARBA"/>
</dbReference>
<evidence type="ECO:0008006" key="5">
    <source>
        <dbReference type="Google" id="ProtNLM"/>
    </source>
</evidence>
<dbReference type="InterPro" id="IPR002885">
    <property type="entry name" value="PPR_rpt"/>
</dbReference>
<evidence type="ECO:0000256" key="1">
    <source>
        <dbReference type="ARBA" id="ARBA00022737"/>
    </source>
</evidence>
<dbReference type="PANTHER" id="PTHR47926:SF485">
    <property type="entry name" value="REPEAT-LIKE SUPERFAMILY PROTEIN, PUTATIVE-RELATED"/>
    <property type="match status" value="1"/>
</dbReference>
<comment type="caution">
    <text evidence="3">The sequence shown here is derived from an EMBL/GenBank/DDBJ whole genome shotgun (WGS) entry which is preliminary data.</text>
</comment>
<dbReference type="Proteomes" id="UP000655225">
    <property type="component" value="Unassembled WGS sequence"/>
</dbReference>
<dbReference type="PANTHER" id="PTHR47926">
    <property type="entry name" value="PENTATRICOPEPTIDE REPEAT-CONTAINING PROTEIN"/>
    <property type="match status" value="1"/>
</dbReference>
<keyword evidence="4" id="KW-1185">Reference proteome</keyword>
<accession>A0A835D1Q0</accession>
<reference evidence="3 4" key="1">
    <citation type="submission" date="2020-04" db="EMBL/GenBank/DDBJ databases">
        <title>Plant Genome Project.</title>
        <authorList>
            <person name="Zhang R.-G."/>
        </authorList>
    </citation>
    <scope>NUCLEOTIDE SEQUENCE [LARGE SCALE GENOMIC DNA]</scope>
    <source>
        <strain evidence="3">YNK0</strain>
        <tissue evidence="3">Leaf</tissue>
    </source>
</reference>
<dbReference type="Pfam" id="PF13041">
    <property type="entry name" value="PPR_2"/>
    <property type="match status" value="2"/>
</dbReference>
<dbReference type="InterPro" id="IPR046960">
    <property type="entry name" value="PPR_At4g14850-like_plant"/>
</dbReference>
<name>A0A835D1Q0_TETSI</name>
<proteinExistence type="predicted"/>
<dbReference type="PROSITE" id="PS51375">
    <property type="entry name" value="PPR"/>
    <property type="match status" value="5"/>
</dbReference>
<dbReference type="FunFam" id="1.25.40.10:FF:000125">
    <property type="entry name" value="Pentatricopeptide repeat-containing protein"/>
    <property type="match status" value="1"/>
</dbReference>
<gene>
    <name evidence="3" type="ORF">HHK36_028152</name>
</gene>
<dbReference type="NCBIfam" id="TIGR00756">
    <property type="entry name" value="PPR"/>
    <property type="match status" value="6"/>
</dbReference>
<dbReference type="OMA" id="THAGMVM"/>
<evidence type="ECO:0000256" key="2">
    <source>
        <dbReference type="PROSITE-ProRule" id="PRU00708"/>
    </source>
</evidence>
<dbReference type="EMBL" id="JABCRI010000021">
    <property type="protein sequence ID" value="KAF8380662.1"/>
    <property type="molecule type" value="Genomic_DNA"/>
</dbReference>
<sequence>MAVRPYSTKSTIHLTSISLEKILKSQKNLSKPSPRIWNEYETQFEEVDDQGVRTLNLSHPILRILESCRGTMKEFNQVHTQLMVSGLFQHSLAASRAVKKLCSSPLTVHHAVSLFCRLEEPDAFICNTIIRSYVRLNDPVNAISFYYEQMIGKWVPPNHYTFPLLAKICAEFGSIREGEKTHARVVKFGFELDLFVRNSLIHMYSVCGRIGAARWLFDACSESDLVTWNSMIDGYVKNGEVGVARRLFDEMPERDIVSWNSMIAGYAGIEDLEAMKELFERMPVRDVVSWNCVIDGYARVGQVSVTRELFDQMPFWNVVSWNTMLALYVRSKDYNECLKLFDRMIEGKEAKPNEATLVSVLTACANSGGLDRGIWVHSYIKDNEKIKPDILLSTALLTMYAKCGAMDCAREVFDEMPERSVVSWNSMIMGYGMHGHGRKALEMFLEMEKRGPRPNDATFVCVLCSCTHAGMVLEGWWYFDLMRRVYKIEPKVEHYGCMVDLLGRAGLTRDSEELIKKMPMEAGPALWGALLSACSTHSDLELGEIVGKRLIELEPRDVGPYVLLSNIYAAEGKWDDVENVRKMMREMGLQKAAGSSLVHLGESHSGSFLGDGSVHKKNMVYSMLSEMGAQMKLSCRDYDRMDNL</sequence>
<evidence type="ECO:0000313" key="4">
    <source>
        <dbReference type="Proteomes" id="UP000655225"/>
    </source>
</evidence>
<dbReference type="GO" id="GO:0009451">
    <property type="term" value="P:RNA modification"/>
    <property type="evidence" value="ECO:0007669"/>
    <property type="project" value="InterPro"/>
</dbReference>
<dbReference type="InterPro" id="IPR046848">
    <property type="entry name" value="E_motif"/>
</dbReference>
<dbReference type="GO" id="GO:0003723">
    <property type="term" value="F:RNA binding"/>
    <property type="evidence" value="ECO:0007669"/>
    <property type="project" value="InterPro"/>
</dbReference>
<dbReference type="FunFam" id="1.25.40.10:FF:000470">
    <property type="entry name" value="Pentatricopeptide repeat-containing protein At5g66520"/>
    <property type="match status" value="1"/>
</dbReference>
<dbReference type="Pfam" id="PF01535">
    <property type="entry name" value="PPR"/>
    <property type="match status" value="6"/>
</dbReference>
<feature type="repeat" description="PPR" evidence="2">
    <location>
        <begin position="557"/>
        <end position="591"/>
    </location>
</feature>
<dbReference type="Gene3D" id="1.25.40.10">
    <property type="entry name" value="Tetratricopeptide repeat domain"/>
    <property type="match status" value="4"/>
</dbReference>
<keyword evidence="1" id="KW-0677">Repeat</keyword>
<protein>
    <recommendedName>
        <fullName evidence="5">Chlororespiratory reduction 4</fullName>
    </recommendedName>
</protein>
<dbReference type="InterPro" id="IPR011990">
    <property type="entry name" value="TPR-like_helical_dom_sf"/>
</dbReference>
<dbReference type="SUPFAM" id="SSF48452">
    <property type="entry name" value="TPR-like"/>
    <property type="match status" value="1"/>
</dbReference>
<organism evidence="3 4">
    <name type="scientific">Tetracentron sinense</name>
    <name type="common">Spur-leaf</name>
    <dbReference type="NCBI Taxonomy" id="13715"/>
    <lineage>
        <taxon>Eukaryota</taxon>
        <taxon>Viridiplantae</taxon>
        <taxon>Streptophyta</taxon>
        <taxon>Embryophyta</taxon>
        <taxon>Tracheophyta</taxon>
        <taxon>Spermatophyta</taxon>
        <taxon>Magnoliopsida</taxon>
        <taxon>Trochodendrales</taxon>
        <taxon>Trochodendraceae</taxon>
        <taxon>Tetracentron</taxon>
    </lineage>
</organism>
<dbReference type="AlphaFoldDB" id="A0A835D1Q0"/>
<feature type="repeat" description="PPR" evidence="2">
    <location>
        <begin position="224"/>
        <end position="258"/>
    </location>
</feature>